<proteinExistence type="predicted"/>
<evidence type="ECO:0000256" key="4">
    <source>
        <dbReference type="ARBA" id="ARBA00022692"/>
    </source>
</evidence>
<dbReference type="Proteomes" id="UP001208570">
    <property type="component" value="Unassembled WGS sequence"/>
</dbReference>
<keyword evidence="4 8" id="KW-0812">Transmembrane</keyword>
<dbReference type="Pfam" id="PF04577">
    <property type="entry name" value="Glyco_transf_61"/>
    <property type="match status" value="1"/>
</dbReference>
<dbReference type="EMBL" id="JAODUP010000287">
    <property type="protein sequence ID" value="KAK2153745.1"/>
    <property type="molecule type" value="Genomic_DNA"/>
</dbReference>
<accession>A0AAD9N1Y6</accession>
<keyword evidence="2" id="KW-0328">Glycosyltransferase</keyword>
<organism evidence="10 11">
    <name type="scientific">Paralvinella palmiformis</name>
    <dbReference type="NCBI Taxonomy" id="53620"/>
    <lineage>
        <taxon>Eukaryota</taxon>
        <taxon>Metazoa</taxon>
        <taxon>Spiralia</taxon>
        <taxon>Lophotrochozoa</taxon>
        <taxon>Annelida</taxon>
        <taxon>Polychaeta</taxon>
        <taxon>Sedentaria</taxon>
        <taxon>Canalipalpata</taxon>
        <taxon>Terebellida</taxon>
        <taxon>Terebelliformia</taxon>
        <taxon>Alvinellidae</taxon>
        <taxon>Paralvinella</taxon>
    </lineage>
</organism>
<evidence type="ECO:0000256" key="5">
    <source>
        <dbReference type="ARBA" id="ARBA00022989"/>
    </source>
</evidence>
<evidence type="ECO:0000256" key="6">
    <source>
        <dbReference type="ARBA" id="ARBA00023136"/>
    </source>
</evidence>
<evidence type="ECO:0000256" key="3">
    <source>
        <dbReference type="ARBA" id="ARBA00022679"/>
    </source>
</evidence>
<feature type="domain" description="Glycosyltransferase 61 catalytic" evidence="9">
    <location>
        <begin position="340"/>
        <end position="513"/>
    </location>
</feature>
<evidence type="ECO:0000256" key="1">
    <source>
        <dbReference type="ARBA" id="ARBA00004167"/>
    </source>
</evidence>
<keyword evidence="6 8" id="KW-0472">Membrane</keyword>
<reference evidence="10" key="1">
    <citation type="journal article" date="2023" name="Mol. Biol. Evol.">
        <title>Third-Generation Sequencing Reveals the Adaptive Role of the Epigenome in Three Deep-Sea Polychaetes.</title>
        <authorList>
            <person name="Perez M."/>
            <person name="Aroh O."/>
            <person name="Sun Y."/>
            <person name="Lan Y."/>
            <person name="Juniper S.K."/>
            <person name="Young C.R."/>
            <person name="Angers B."/>
            <person name="Qian P.Y."/>
        </authorList>
    </citation>
    <scope>NUCLEOTIDE SEQUENCE</scope>
    <source>
        <strain evidence="10">P08H-3</strain>
    </source>
</reference>
<keyword evidence="7" id="KW-0325">Glycoprotein</keyword>
<evidence type="ECO:0000256" key="2">
    <source>
        <dbReference type="ARBA" id="ARBA00022676"/>
    </source>
</evidence>
<protein>
    <recommendedName>
        <fullName evidence="9">Glycosyltransferase 61 catalytic domain-containing protein</fullName>
    </recommendedName>
</protein>
<gene>
    <name evidence="10" type="ORF">LSH36_287g00000</name>
</gene>
<keyword evidence="3" id="KW-0808">Transferase</keyword>
<evidence type="ECO:0000256" key="7">
    <source>
        <dbReference type="ARBA" id="ARBA00023180"/>
    </source>
</evidence>
<comment type="caution">
    <text evidence="10">The sequence shown here is derived from an EMBL/GenBank/DDBJ whole genome shotgun (WGS) entry which is preliminary data.</text>
</comment>
<sequence length="574" mass="66140">MRVPFPFVGKRSFLALIAVLIFLFVVLLLPALEQKTGTFSDVYHNIIWDIRGLVNEDLSPEVGRHLDRVDLRNETTSWNKRPRQRQNSSGIYDVPRDVIWVMGDEALFVRITSYNDVIYNVSERLLVSRRTNDIWQSPTSDKQIILVAGIYSDYLTKLASIPTVTTIVLAWSDRSGYSSGVGRWSSVLDKSNLLIQNYHPIVVSDSICQMIRDRRPFTRRRYDTIHNHECSSNVSDVFQVTSLKAYFINSLAMGSAYFWPNNGDAYPSHFYTDLPRLVTYIHVVQNAIVNELGDVITDRYKIVPYHCRPAFNNKVTNYNTELLPLYTEVFSISQCWGGGFFHKTIEIFPKISPYLEFLKRKPHIKVQVYNKDDYTNFIMESLGIVRDRLISGVVRAHVIYLPRGTSCGTSNIQETQLLSHYLRLSVPKQEDGIRNLVLIRRSRSRSFTQQAKISEKLQVVAEEYGLKFYLFKDNPVPEMDEVRREFYKAAIVVAPHGAGLSNMLFCRPDTVVLEVICNPPHTNMCYTRLAHLLGLRYYALMSRGGCEAHINIPAEELEQLVRFLLKELKSRQEL</sequence>
<keyword evidence="11" id="KW-1185">Reference proteome</keyword>
<dbReference type="GO" id="GO:0097363">
    <property type="term" value="F:protein O-acetylglucosaminyltransferase activity"/>
    <property type="evidence" value="ECO:0007669"/>
    <property type="project" value="TreeGrafter"/>
</dbReference>
<evidence type="ECO:0000256" key="8">
    <source>
        <dbReference type="SAM" id="Phobius"/>
    </source>
</evidence>
<evidence type="ECO:0000313" key="10">
    <source>
        <dbReference type="EMBL" id="KAK2153745.1"/>
    </source>
</evidence>
<dbReference type="GO" id="GO:0035269">
    <property type="term" value="P:protein O-linked glycosylation via mannose"/>
    <property type="evidence" value="ECO:0007669"/>
    <property type="project" value="TreeGrafter"/>
</dbReference>
<dbReference type="PANTHER" id="PTHR20961">
    <property type="entry name" value="GLYCOSYLTRANSFERASE"/>
    <property type="match status" value="1"/>
</dbReference>
<dbReference type="InterPro" id="IPR007657">
    <property type="entry name" value="Glycosyltransferase_61"/>
</dbReference>
<evidence type="ECO:0000313" key="11">
    <source>
        <dbReference type="Proteomes" id="UP001208570"/>
    </source>
</evidence>
<dbReference type="GO" id="GO:0005783">
    <property type="term" value="C:endoplasmic reticulum"/>
    <property type="evidence" value="ECO:0007669"/>
    <property type="project" value="TreeGrafter"/>
</dbReference>
<comment type="subcellular location">
    <subcellularLocation>
        <location evidence="1">Membrane</location>
        <topology evidence="1">Single-pass membrane protein</topology>
    </subcellularLocation>
</comment>
<dbReference type="PANTHER" id="PTHR20961:SF38">
    <property type="entry name" value="PROTEIN O-LINKED-MANNOSE BETA-1,4-N-ACETYLGLUCOSAMINYLTRANSFERASE 2"/>
    <property type="match status" value="1"/>
</dbReference>
<feature type="transmembrane region" description="Helical" evidence="8">
    <location>
        <begin position="12"/>
        <end position="32"/>
    </location>
</feature>
<dbReference type="AlphaFoldDB" id="A0AAD9N1Y6"/>
<dbReference type="InterPro" id="IPR049625">
    <property type="entry name" value="Glyco_transf_61_cat"/>
</dbReference>
<name>A0AAD9N1Y6_9ANNE</name>
<dbReference type="GO" id="GO:0016020">
    <property type="term" value="C:membrane"/>
    <property type="evidence" value="ECO:0007669"/>
    <property type="project" value="UniProtKB-SubCell"/>
</dbReference>
<keyword evidence="5 8" id="KW-1133">Transmembrane helix</keyword>
<evidence type="ECO:0000259" key="9">
    <source>
        <dbReference type="Pfam" id="PF04577"/>
    </source>
</evidence>